<reference evidence="2" key="1">
    <citation type="submission" date="2023-03" db="EMBL/GenBank/DDBJ databases">
        <title>Actinoallomurus iriomotensis NBRC 103681.</title>
        <authorList>
            <person name="Ichikawa N."/>
            <person name="Sato H."/>
            <person name="Tonouchi N."/>
        </authorList>
    </citation>
    <scope>NUCLEOTIDE SEQUENCE</scope>
    <source>
        <strain evidence="2">NBRC 103681</strain>
    </source>
</reference>
<evidence type="ECO:0000313" key="2">
    <source>
        <dbReference type="EMBL" id="GLY71744.1"/>
    </source>
</evidence>
<sequence>MEIGADAVKLFPASASSPAVLRDMLTALPRVPVAPGRSDRVRNRLGADGGGRRRDR</sequence>
<accession>A0A9W6R9Y4</accession>
<dbReference type="Gene3D" id="3.20.20.70">
    <property type="entry name" value="Aldolase class I"/>
    <property type="match status" value="1"/>
</dbReference>
<proteinExistence type="predicted"/>
<protein>
    <submittedName>
        <fullName evidence="2">Uncharacterized protein</fullName>
    </submittedName>
</protein>
<organism evidence="2 3">
    <name type="scientific">Actinoallomurus iriomotensis</name>
    <dbReference type="NCBI Taxonomy" id="478107"/>
    <lineage>
        <taxon>Bacteria</taxon>
        <taxon>Bacillati</taxon>
        <taxon>Actinomycetota</taxon>
        <taxon>Actinomycetes</taxon>
        <taxon>Streptosporangiales</taxon>
        <taxon>Thermomonosporaceae</taxon>
        <taxon>Actinoallomurus</taxon>
    </lineage>
</organism>
<feature type="region of interest" description="Disordered" evidence="1">
    <location>
        <begin position="33"/>
        <end position="56"/>
    </location>
</feature>
<gene>
    <name evidence="2" type="ORF">Airi01_000110</name>
</gene>
<dbReference type="EMBL" id="BSTJ01000001">
    <property type="protein sequence ID" value="GLY71744.1"/>
    <property type="molecule type" value="Genomic_DNA"/>
</dbReference>
<evidence type="ECO:0000313" key="3">
    <source>
        <dbReference type="Proteomes" id="UP001165135"/>
    </source>
</evidence>
<evidence type="ECO:0000256" key="1">
    <source>
        <dbReference type="SAM" id="MobiDB-lite"/>
    </source>
</evidence>
<comment type="caution">
    <text evidence="2">The sequence shown here is derived from an EMBL/GenBank/DDBJ whole genome shotgun (WGS) entry which is preliminary data.</text>
</comment>
<name>A0A9W6R9Y4_9ACTN</name>
<dbReference type="RefSeq" id="WP_285616653.1">
    <property type="nucleotide sequence ID" value="NZ_BSTJ01000001.1"/>
</dbReference>
<dbReference type="Proteomes" id="UP001165135">
    <property type="component" value="Unassembled WGS sequence"/>
</dbReference>
<dbReference type="InterPro" id="IPR013785">
    <property type="entry name" value="Aldolase_TIM"/>
</dbReference>
<dbReference type="AlphaFoldDB" id="A0A9W6R9Y4"/>